<keyword evidence="8 10" id="KW-0472">Membrane</keyword>
<evidence type="ECO:0000256" key="3">
    <source>
        <dbReference type="ARBA" id="ARBA00022449"/>
    </source>
</evidence>
<feature type="transmembrane region" description="Helical" evidence="10">
    <location>
        <begin position="377"/>
        <end position="394"/>
    </location>
</feature>
<reference evidence="11 12" key="1">
    <citation type="submission" date="2016-11" db="EMBL/GenBank/DDBJ databases">
        <authorList>
            <person name="Jaros S."/>
            <person name="Januszkiewicz K."/>
            <person name="Wedrychowicz H."/>
        </authorList>
    </citation>
    <scope>NUCLEOTIDE SEQUENCE [LARGE SCALE GENOMIC DNA]</scope>
    <source>
        <strain evidence="11 12">DSM 9297</strain>
    </source>
</reference>
<evidence type="ECO:0000256" key="5">
    <source>
        <dbReference type="ARBA" id="ARBA00022692"/>
    </source>
</evidence>
<evidence type="ECO:0000313" key="11">
    <source>
        <dbReference type="EMBL" id="SHH23367.1"/>
    </source>
</evidence>
<evidence type="ECO:0000256" key="1">
    <source>
        <dbReference type="ARBA" id="ARBA00004651"/>
    </source>
</evidence>
<dbReference type="GO" id="GO:0042910">
    <property type="term" value="F:xenobiotic transmembrane transporter activity"/>
    <property type="evidence" value="ECO:0007669"/>
    <property type="project" value="InterPro"/>
</dbReference>
<feature type="transmembrane region" description="Helical" evidence="10">
    <location>
        <begin position="274"/>
        <end position="296"/>
    </location>
</feature>
<dbReference type="PANTHER" id="PTHR43298:SF2">
    <property type="entry name" value="FMN_FAD EXPORTER YEEO-RELATED"/>
    <property type="match status" value="1"/>
</dbReference>
<keyword evidence="6 10" id="KW-1133">Transmembrane helix</keyword>
<feature type="transmembrane region" description="Helical" evidence="10">
    <location>
        <begin position="431"/>
        <end position="453"/>
    </location>
</feature>
<dbReference type="GO" id="GO:0006811">
    <property type="term" value="P:monoatomic ion transport"/>
    <property type="evidence" value="ECO:0007669"/>
    <property type="project" value="UniProtKB-KW"/>
</dbReference>
<evidence type="ECO:0000256" key="9">
    <source>
        <dbReference type="ARBA" id="ARBA00031636"/>
    </source>
</evidence>
<evidence type="ECO:0000313" key="12">
    <source>
        <dbReference type="Proteomes" id="UP000184357"/>
    </source>
</evidence>
<dbReference type="PANTHER" id="PTHR43298">
    <property type="entry name" value="MULTIDRUG RESISTANCE PROTEIN NORM-RELATED"/>
    <property type="match status" value="1"/>
</dbReference>
<feature type="transmembrane region" description="Helical" evidence="10">
    <location>
        <begin position="177"/>
        <end position="199"/>
    </location>
</feature>
<feature type="transmembrane region" description="Helical" evidence="10">
    <location>
        <begin position="105"/>
        <end position="127"/>
    </location>
</feature>
<feature type="transmembrane region" description="Helical" evidence="10">
    <location>
        <begin position="406"/>
        <end position="425"/>
    </location>
</feature>
<accession>A0A1M5RAI5</accession>
<evidence type="ECO:0000256" key="8">
    <source>
        <dbReference type="ARBA" id="ARBA00023136"/>
    </source>
</evidence>
<organism evidence="11 12">
    <name type="scientific">Halobaculum gomorrense</name>
    <dbReference type="NCBI Taxonomy" id="43928"/>
    <lineage>
        <taxon>Archaea</taxon>
        <taxon>Methanobacteriati</taxon>
        <taxon>Methanobacteriota</taxon>
        <taxon>Stenosarchaea group</taxon>
        <taxon>Halobacteria</taxon>
        <taxon>Halobacteriales</taxon>
        <taxon>Haloferacaceae</taxon>
        <taxon>Halobaculum</taxon>
    </lineage>
</organism>
<gene>
    <name evidence="11" type="ORF">SAMN05443636_2118</name>
</gene>
<dbReference type="NCBIfam" id="TIGR00797">
    <property type="entry name" value="matE"/>
    <property type="match status" value="1"/>
</dbReference>
<dbReference type="OrthoDB" id="213143at2157"/>
<keyword evidence="5 10" id="KW-0812">Transmembrane</keyword>
<dbReference type="Proteomes" id="UP000184357">
    <property type="component" value="Unassembled WGS sequence"/>
</dbReference>
<sequence>MSLLRRAGAAVAAALDGAGVIGESRLRATTDLAWPRIVTGFAIMSKRTVDLALVGLVVGPTAVAGLTLANAFWMAAKFVAIGLAGGTVALVSQNHGGGDDERAAAIVRLSVAIALALAVPAVALFGLAAEPLVTLLGGDPRSVGYGATYLAVVAPGLLFEFLNLIASRTYAGVSDTVTPMVVRTGGAVANIALSATFVVGLDMGVAGAALGTALATVLVTAVFAWGMTGRSYLRGRGASPLPLRARGSPHDRELLGQIARVSAPLVARRAAQGLVVFPLLAIAATFGPVVVAAVGVGRQVRALLGSFSWGFSIAASTLVGQELGRGDEREAEAYGRGITRLSLLVYLAAAGIVVALAEPIAAVFVDDPASLSLSADFVRVAAVSVVALGVDGSITGTLRGAGDTRVPFVATLAGAYLAALPLAWAGTAIPALGVGGLLLALLAETAVPLAVNLRRFRSNRWKAVSREYRPSAGD</sequence>
<dbReference type="InterPro" id="IPR050222">
    <property type="entry name" value="MATE_MdtK"/>
</dbReference>
<feature type="transmembrane region" description="Helical" evidence="10">
    <location>
        <begin position="205"/>
        <end position="226"/>
    </location>
</feature>
<feature type="transmembrane region" description="Helical" evidence="10">
    <location>
        <begin position="75"/>
        <end position="93"/>
    </location>
</feature>
<dbReference type="InterPro" id="IPR002528">
    <property type="entry name" value="MATE_fam"/>
</dbReference>
<proteinExistence type="predicted"/>
<evidence type="ECO:0000256" key="6">
    <source>
        <dbReference type="ARBA" id="ARBA00022989"/>
    </source>
</evidence>
<comment type="subcellular location">
    <subcellularLocation>
        <location evidence="1">Cell membrane</location>
        <topology evidence="1">Multi-pass membrane protein</topology>
    </subcellularLocation>
</comment>
<name>A0A1M5RAI5_9EURY</name>
<evidence type="ECO:0000256" key="7">
    <source>
        <dbReference type="ARBA" id="ARBA00023065"/>
    </source>
</evidence>
<dbReference type="InterPro" id="IPR048279">
    <property type="entry name" value="MdtK-like"/>
</dbReference>
<dbReference type="AlphaFoldDB" id="A0A1M5RAI5"/>
<evidence type="ECO:0000256" key="10">
    <source>
        <dbReference type="SAM" id="Phobius"/>
    </source>
</evidence>
<keyword evidence="4" id="KW-1003">Cell membrane</keyword>
<dbReference type="GO" id="GO:0015297">
    <property type="term" value="F:antiporter activity"/>
    <property type="evidence" value="ECO:0007669"/>
    <property type="project" value="UniProtKB-KW"/>
</dbReference>
<keyword evidence="3" id="KW-0050">Antiport</keyword>
<dbReference type="GO" id="GO:0005886">
    <property type="term" value="C:plasma membrane"/>
    <property type="evidence" value="ECO:0007669"/>
    <property type="project" value="UniProtKB-SubCell"/>
</dbReference>
<dbReference type="Pfam" id="PF01554">
    <property type="entry name" value="MatE"/>
    <property type="match status" value="2"/>
</dbReference>
<feature type="transmembrane region" description="Helical" evidence="10">
    <location>
        <begin position="51"/>
        <end position="69"/>
    </location>
</feature>
<keyword evidence="2" id="KW-0813">Transport</keyword>
<feature type="transmembrane region" description="Helical" evidence="10">
    <location>
        <begin position="147"/>
        <end position="165"/>
    </location>
</feature>
<keyword evidence="7" id="KW-0406">Ion transport</keyword>
<dbReference type="STRING" id="43928.SAMN05443636_2118"/>
<dbReference type="PIRSF" id="PIRSF006603">
    <property type="entry name" value="DinF"/>
    <property type="match status" value="1"/>
</dbReference>
<dbReference type="EMBL" id="FQWV01000005">
    <property type="protein sequence ID" value="SHH23367.1"/>
    <property type="molecule type" value="Genomic_DNA"/>
</dbReference>
<dbReference type="RefSeq" id="WP_073309305.1">
    <property type="nucleotide sequence ID" value="NZ_FQWV01000005.1"/>
</dbReference>
<feature type="transmembrane region" description="Helical" evidence="10">
    <location>
        <begin position="302"/>
        <end position="320"/>
    </location>
</feature>
<evidence type="ECO:0000256" key="4">
    <source>
        <dbReference type="ARBA" id="ARBA00022475"/>
    </source>
</evidence>
<feature type="transmembrane region" description="Helical" evidence="10">
    <location>
        <begin position="341"/>
        <end position="365"/>
    </location>
</feature>
<evidence type="ECO:0000256" key="2">
    <source>
        <dbReference type="ARBA" id="ARBA00022448"/>
    </source>
</evidence>
<protein>
    <recommendedName>
        <fullName evidence="9">Multidrug-efflux transporter</fullName>
    </recommendedName>
</protein>
<keyword evidence="12" id="KW-1185">Reference proteome</keyword>